<dbReference type="EMBL" id="JABBWK010000001">
    <property type="protein sequence ID" value="KAG1908804.1"/>
    <property type="molecule type" value="Genomic_DNA"/>
</dbReference>
<dbReference type="AlphaFoldDB" id="A0AAD4HWK4"/>
<gene>
    <name evidence="2" type="ORF">F5891DRAFT_994885</name>
</gene>
<evidence type="ECO:0000259" key="1">
    <source>
        <dbReference type="Pfam" id="PF18121"/>
    </source>
</evidence>
<evidence type="ECO:0000313" key="2">
    <source>
        <dbReference type="EMBL" id="KAG1908804.1"/>
    </source>
</evidence>
<name>A0AAD4HWK4_9AGAM</name>
<dbReference type="InterPro" id="IPR040501">
    <property type="entry name" value="TFA2_Winged_2"/>
</dbReference>
<feature type="domain" description="TFA2 Winged helix" evidence="1">
    <location>
        <begin position="31"/>
        <end position="68"/>
    </location>
</feature>
<keyword evidence="3" id="KW-1185">Reference proteome</keyword>
<comment type="caution">
    <text evidence="2">The sequence shown here is derived from an EMBL/GenBank/DDBJ whole genome shotgun (WGS) entry which is preliminary data.</text>
</comment>
<organism evidence="2 3">
    <name type="scientific">Suillus fuscotomentosus</name>
    <dbReference type="NCBI Taxonomy" id="1912939"/>
    <lineage>
        <taxon>Eukaryota</taxon>
        <taxon>Fungi</taxon>
        <taxon>Dikarya</taxon>
        <taxon>Basidiomycota</taxon>
        <taxon>Agaricomycotina</taxon>
        <taxon>Agaricomycetes</taxon>
        <taxon>Agaricomycetidae</taxon>
        <taxon>Boletales</taxon>
        <taxon>Suillineae</taxon>
        <taxon>Suillaceae</taxon>
        <taxon>Suillus</taxon>
    </lineage>
</organism>
<dbReference type="Proteomes" id="UP001195769">
    <property type="component" value="Unassembled WGS sequence"/>
</dbReference>
<dbReference type="Pfam" id="PF18121">
    <property type="entry name" value="TFA2_Winged_2"/>
    <property type="match status" value="1"/>
</dbReference>
<evidence type="ECO:0000313" key="3">
    <source>
        <dbReference type="Proteomes" id="UP001195769"/>
    </source>
</evidence>
<sequence length="88" mass="10142">MVVRVLASEAYDHEISHVKPATLRNTCDMCALKEFWKEAPQAIEELKEGEVLVTRIVKDGQLRVVFWNEIKPGDEICFEQNSLIRGIR</sequence>
<proteinExistence type="predicted"/>
<dbReference type="RefSeq" id="XP_041234379.1">
    <property type="nucleotide sequence ID" value="XM_041378315.1"/>
</dbReference>
<protein>
    <recommendedName>
        <fullName evidence="1">TFA2 Winged helix domain-containing protein</fullName>
    </recommendedName>
</protein>
<dbReference type="GeneID" id="64672613"/>
<reference evidence="2" key="1">
    <citation type="journal article" date="2020" name="New Phytol.">
        <title>Comparative genomics reveals dynamic genome evolution in host specialist ectomycorrhizal fungi.</title>
        <authorList>
            <person name="Lofgren L.A."/>
            <person name="Nguyen N.H."/>
            <person name="Vilgalys R."/>
            <person name="Ruytinx J."/>
            <person name="Liao H.L."/>
            <person name="Branco S."/>
            <person name="Kuo A."/>
            <person name="LaButti K."/>
            <person name="Lipzen A."/>
            <person name="Andreopoulos W."/>
            <person name="Pangilinan J."/>
            <person name="Riley R."/>
            <person name="Hundley H."/>
            <person name="Na H."/>
            <person name="Barry K."/>
            <person name="Grigoriev I.V."/>
            <person name="Stajich J.E."/>
            <person name="Kennedy P.G."/>
        </authorList>
    </citation>
    <scope>NUCLEOTIDE SEQUENCE</scope>
    <source>
        <strain evidence="2">FC203</strain>
    </source>
</reference>
<accession>A0AAD4HWK4</accession>